<dbReference type="EMBL" id="JAKGTI010000001">
    <property type="protein sequence ID" value="MCF4098198.1"/>
    <property type="molecule type" value="Genomic_DNA"/>
</dbReference>
<evidence type="ECO:0000313" key="2">
    <source>
        <dbReference type="Proteomes" id="UP001201217"/>
    </source>
</evidence>
<organism evidence="1 2">
    <name type="scientific">Maritalea mediterranea</name>
    <dbReference type="NCBI Taxonomy" id="2909667"/>
    <lineage>
        <taxon>Bacteria</taxon>
        <taxon>Pseudomonadati</taxon>
        <taxon>Pseudomonadota</taxon>
        <taxon>Alphaproteobacteria</taxon>
        <taxon>Hyphomicrobiales</taxon>
        <taxon>Devosiaceae</taxon>
        <taxon>Maritalea</taxon>
    </lineage>
</organism>
<dbReference type="InterPro" id="IPR048868">
    <property type="entry name" value="OGG-like_put"/>
</dbReference>
<reference evidence="1 2" key="1">
    <citation type="submission" date="2022-01" db="EMBL/GenBank/DDBJ databases">
        <title>Maritalea mediterranea sp. nov., isolated from marine plastic residues from the Malva-rosa beach (Valencia, Spain).</title>
        <authorList>
            <person name="Vidal-Verdu A."/>
            <person name="Molina-Menor E."/>
            <person name="Pascual J."/>
            <person name="Pereto J."/>
            <person name="Porcar M."/>
        </authorList>
    </citation>
    <scope>NUCLEOTIDE SEQUENCE [LARGE SCALE GENOMIC DNA]</scope>
    <source>
        <strain evidence="1 2">P4.10X</strain>
    </source>
</reference>
<accession>A0ABS9E5Q2</accession>
<sequence>MSDPKSTVAESPKGDTSLAGADLAWSKDALVVLKNSLAEGLSPDDLGGKIAFDFGLGLEGVFADTLPPSRIRRSEVFSLAIDPNVNTVTVCAAIMAWGGMNQRFRNGFFSLADSGWLKLADSIREGKVHRSSAYDAFSALREEKKLYGVGPAYFTKMIYFLTPRSSPRQEPAYIMDQWAGCSINLLLAQELVKMDVIRKWEKEASAPKFTYMVSDANTGENYEKFCNAAEALRLHLNLTHDETDRLMLANGGKNKSSWRKYVIGYRSI</sequence>
<dbReference type="Pfam" id="PF21790">
    <property type="entry name" value="OGG"/>
    <property type="match status" value="1"/>
</dbReference>
<gene>
    <name evidence="1" type="ORF">L1I42_06795</name>
</gene>
<evidence type="ECO:0000313" key="1">
    <source>
        <dbReference type="EMBL" id="MCF4098198.1"/>
    </source>
</evidence>
<protein>
    <submittedName>
        <fullName evidence="1">Uncharacterized protein</fullName>
    </submittedName>
</protein>
<dbReference type="RefSeq" id="WP_236113730.1">
    <property type="nucleotide sequence ID" value="NZ_JAKGTI010000001.1"/>
</dbReference>
<name>A0ABS9E5Q2_9HYPH</name>
<comment type="caution">
    <text evidence="1">The sequence shown here is derived from an EMBL/GenBank/DDBJ whole genome shotgun (WGS) entry which is preliminary data.</text>
</comment>
<keyword evidence="2" id="KW-1185">Reference proteome</keyword>
<dbReference type="Proteomes" id="UP001201217">
    <property type="component" value="Unassembled WGS sequence"/>
</dbReference>
<proteinExistence type="predicted"/>